<comment type="caution">
    <text evidence="2">The sequence shown here is derived from an EMBL/GenBank/DDBJ whole genome shotgun (WGS) entry which is preliminary data.</text>
</comment>
<dbReference type="PANTHER" id="PTHR37478">
    <property type="match status" value="1"/>
</dbReference>
<proteinExistence type="inferred from homology"/>
<organism evidence="2">
    <name type="scientific">bioreactor metagenome</name>
    <dbReference type="NCBI Taxonomy" id="1076179"/>
    <lineage>
        <taxon>unclassified sequences</taxon>
        <taxon>metagenomes</taxon>
        <taxon>ecological metagenomes</taxon>
    </lineage>
</organism>
<dbReference type="InterPro" id="IPR002852">
    <property type="entry name" value="UPF0251"/>
</dbReference>
<dbReference type="EMBL" id="VSSQ01000642">
    <property type="protein sequence ID" value="MPL99035.1"/>
    <property type="molecule type" value="Genomic_DNA"/>
</dbReference>
<sequence>MPIIMPRPKLKRKMFNPPEFKGYRIIGESSNEHPVVLNLEEYESIRLSDHLLLGQVKAAIEMEISRSTFARIYENARRKIALAFVEGRPIVFEGGKVYFDSSWYECKSCKCLFNHLEKQNPVGGCSLCGSKKIIIYNENSNNINR</sequence>
<comment type="similarity">
    <text evidence="1">Belongs to the UPF0251 family.</text>
</comment>
<gene>
    <name evidence="2" type="ORF">SDC9_45249</name>
</gene>
<dbReference type="PANTHER" id="PTHR37478:SF2">
    <property type="entry name" value="UPF0251 PROTEIN TK0562"/>
    <property type="match status" value="1"/>
</dbReference>
<protein>
    <submittedName>
        <fullName evidence="2">Uncharacterized protein</fullName>
    </submittedName>
</protein>
<dbReference type="AlphaFoldDB" id="A0A644W5I4"/>
<evidence type="ECO:0000313" key="2">
    <source>
        <dbReference type="EMBL" id="MPL99035.1"/>
    </source>
</evidence>
<dbReference type="Pfam" id="PF02001">
    <property type="entry name" value="DUF134"/>
    <property type="match status" value="1"/>
</dbReference>
<name>A0A644W5I4_9ZZZZ</name>
<reference evidence="2" key="1">
    <citation type="submission" date="2019-08" db="EMBL/GenBank/DDBJ databases">
        <authorList>
            <person name="Kucharzyk K."/>
            <person name="Murdoch R.W."/>
            <person name="Higgins S."/>
            <person name="Loffler F."/>
        </authorList>
    </citation>
    <scope>NUCLEOTIDE SEQUENCE</scope>
</reference>
<evidence type="ECO:0000256" key="1">
    <source>
        <dbReference type="ARBA" id="ARBA00009350"/>
    </source>
</evidence>
<accession>A0A644W5I4</accession>